<dbReference type="PANTHER" id="PTHR19136">
    <property type="entry name" value="MOLYBDENUM COFACTOR GUANYLYLTRANSFERASE"/>
    <property type="match status" value="1"/>
</dbReference>
<dbReference type="SUPFAM" id="SSF53448">
    <property type="entry name" value="Nucleotide-diphospho-sugar transferases"/>
    <property type="match status" value="1"/>
</dbReference>
<evidence type="ECO:0000259" key="2">
    <source>
        <dbReference type="Pfam" id="PF12804"/>
    </source>
</evidence>
<evidence type="ECO:0000256" key="1">
    <source>
        <dbReference type="ARBA" id="ARBA00022679"/>
    </source>
</evidence>
<dbReference type="RefSeq" id="WP_231438614.1">
    <property type="nucleotide sequence ID" value="NZ_JAJOMB010000001.1"/>
</dbReference>
<comment type="caution">
    <text evidence="3">The sequence shown here is derived from an EMBL/GenBank/DDBJ whole genome shotgun (WGS) entry which is preliminary data.</text>
</comment>
<dbReference type="Gene3D" id="3.90.550.10">
    <property type="entry name" value="Spore Coat Polysaccharide Biosynthesis Protein SpsA, Chain A"/>
    <property type="match status" value="1"/>
</dbReference>
<dbReference type="GO" id="GO:0016779">
    <property type="term" value="F:nucleotidyltransferase activity"/>
    <property type="evidence" value="ECO:0007669"/>
    <property type="project" value="TreeGrafter"/>
</dbReference>
<accession>A0A9X1N787</accession>
<sequence length="191" mass="19787">MTHLAAVVLAGGTGQRLGGVDKGALLVGGIPLLDGVLAATSSAVRTVVVGEPRPTARAVEWTREDPPGTGPLAGLMAGVQLLDPEVTPFTGVFATDLTHLTPADVDRLLNVLLETTDAEAALFRDAEGHRQPLAAIYRTSALLTALRDLAPLPGKPMRALVRALTITEVPDLGASTDCDTPEQLAALRAHP</sequence>
<protein>
    <submittedName>
        <fullName evidence="3">NTP transferase domain-containing protein</fullName>
    </submittedName>
</protein>
<keyword evidence="4" id="KW-1185">Reference proteome</keyword>
<organism evidence="3 4">
    <name type="scientific">Kineosporia babensis</name>
    <dbReference type="NCBI Taxonomy" id="499548"/>
    <lineage>
        <taxon>Bacteria</taxon>
        <taxon>Bacillati</taxon>
        <taxon>Actinomycetota</taxon>
        <taxon>Actinomycetes</taxon>
        <taxon>Kineosporiales</taxon>
        <taxon>Kineosporiaceae</taxon>
        <taxon>Kineosporia</taxon>
    </lineage>
</organism>
<dbReference type="Pfam" id="PF12804">
    <property type="entry name" value="NTP_transf_3"/>
    <property type="match status" value="1"/>
</dbReference>
<dbReference type="Proteomes" id="UP001138997">
    <property type="component" value="Unassembled WGS sequence"/>
</dbReference>
<evidence type="ECO:0000313" key="3">
    <source>
        <dbReference type="EMBL" id="MCD5309692.1"/>
    </source>
</evidence>
<reference evidence="3" key="1">
    <citation type="submission" date="2021-11" db="EMBL/GenBank/DDBJ databases">
        <title>Streptomyces corallinus and Kineosporia corallina sp. nov., two new coral-derived marine actinobacteria.</title>
        <authorList>
            <person name="Buangrab K."/>
            <person name="Sutthacheep M."/>
            <person name="Yeemin T."/>
            <person name="Harunari E."/>
            <person name="Igarashi Y."/>
            <person name="Sripreechasak P."/>
            <person name="Kanchanasin P."/>
            <person name="Tanasupawat S."/>
            <person name="Phongsopitanun W."/>
        </authorList>
    </citation>
    <scope>NUCLEOTIDE SEQUENCE</scope>
    <source>
        <strain evidence="3">JCM 31032</strain>
    </source>
</reference>
<feature type="domain" description="MobA-like NTP transferase" evidence="2">
    <location>
        <begin position="6"/>
        <end position="163"/>
    </location>
</feature>
<dbReference type="EMBL" id="JAJOMB010000001">
    <property type="protein sequence ID" value="MCD5309692.1"/>
    <property type="molecule type" value="Genomic_DNA"/>
</dbReference>
<name>A0A9X1N787_9ACTN</name>
<evidence type="ECO:0000313" key="4">
    <source>
        <dbReference type="Proteomes" id="UP001138997"/>
    </source>
</evidence>
<dbReference type="InterPro" id="IPR025877">
    <property type="entry name" value="MobA-like_NTP_Trfase"/>
</dbReference>
<gene>
    <name evidence="3" type="ORF">LR394_02200</name>
</gene>
<keyword evidence="1 3" id="KW-0808">Transferase</keyword>
<dbReference type="AlphaFoldDB" id="A0A9X1N787"/>
<proteinExistence type="predicted"/>
<dbReference type="PANTHER" id="PTHR19136:SF81">
    <property type="entry name" value="MOLYBDENUM COFACTOR GUANYLYLTRANSFERASE"/>
    <property type="match status" value="1"/>
</dbReference>
<dbReference type="InterPro" id="IPR029044">
    <property type="entry name" value="Nucleotide-diphossugar_trans"/>
</dbReference>